<dbReference type="EMBL" id="CASHTH010001649">
    <property type="protein sequence ID" value="CAI8017701.1"/>
    <property type="molecule type" value="Genomic_DNA"/>
</dbReference>
<reference evidence="1" key="1">
    <citation type="submission" date="2023-03" db="EMBL/GenBank/DDBJ databases">
        <authorList>
            <person name="Steffen K."/>
            <person name="Cardenas P."/>
        </authorList>
    </citation>
    <scope>NUCLEOTIDE SEQUENCE</scope>
</reference>
<evidence type="ECO:0000313" key="2">
    <source>
        <dbReference type="Proteomes" id="UP001174909"/>
    </source>
</evidence>
<dbReference type="Proteomes" id="UP001174909">
    <property type="component" value="Unassembled WGS sequence"/>
</dbReference>
<protein>
    <submittedName>
        <fullName evidence="1">Uncharacterized protein</fullName>
    </submittedName>
</protein>
<keyword evidence="2" id="KW-1185">Reference proteome</keyword>
<sequence>MTASFTGTSRTLWCRLETPQERGKEERASGYTATWHYLCRISCSITRGVWFRWQTKDQTQTAPNFSSRTPSSHIWT</sequence>
<comment type="caution">
    <text evidence="1">The sequence shown here is derived from an EMBL/GenBank/DDBJ whole genome shotgun (WGS) entry which is preliminary data.</text>
</comment>
<evidence type="ECO:0000313" key="1">
    <source>
        <dbReference type="EMBL" id="CAI8017701.1"/>
    </source>
</evidence>
<gene>
    <name evidence="1" type="ORF">GBAR_LOCUS10705</name>
</gene>
<name>A0AA35RW91_GEOBA</name>
<proteinExistence type="predicted"/>
<organism evidence="1 2">
    <name type="scientific">Geodia barretti</name>
    <name type="common">Barrett's horny sponge</name>
    <dbReference type="NCBI Taxonomy" id="519541"/>
    <lineage>
        <taxon>Eukaryota</taxon>
        <taxon>Metazoa</taxon>
        <taxon>Porifera</taxon>
        <taxon>Demospongiae</taxon>
        <taxon>Heteroscleromorpha</taxon>
        <taxon>Tetractinellida</taxon>
        <taxon>Astrophorina</taxon>
        <taxon>Geodiidae</taxon>
        <taxon>Geodia</taxon>
    </lineage>
</organism>
<accession>A0AA35RW91</accession>
<dbReference type="AlphaFoldDB" id="A0AA35RW91"/>